<evidence type="ECO:0008006" key="3">
    <source>
        <dbReference type="Google" id="ProtNLM"/>
    </source>
</evidence>
<protein>
    <recommendedName>
        <fullName evidence="3">Enoyl-CoA hydratase</fullName>
    </recommendedName>
</protein>
<proteinExistence type="inferred from homology"/>
<feature type="non-terminal residue" evidence="2">
    <location>
        <position position="101"/>
    </location>
</feature>
<dbReference type="Pfam" id="PF00378">
    <property type="entry name" value="ECH_1"/>
    <property type="match status" value="1"/>
</dbReference>
<evidence type="ECO:0000256" key="1">
    <source>
        <dbReference type="ARBA" id="ARBA00005254"/>
    </source>
</evidence>
<comment type="similarity">
    <text evidence="1">Belongs to the enoyl-CoA hydratase/isomerase family.</text>
</comment>
<dbReference type="AlphaFoldDB" id="A0A382YQX8"/>
<accession>A0A382YQX8</accession>
<dbReference type="Gene3D" id="3.90.226.10">
    <property type="entry name" value="2-enoyl-CoA Hydratase, Chain A, domain 1"/>
    <property type="match status" value="1"/>
</dbReference>
<evidence type="ECO:0000313" key="2">
    <source>
        <dbReference type="EMBL" id="SVD84908.1"/>
    </source>
</evidence>
<sequence>MSYETLEYTANDHVARVTLQRPEKLNALNDVLREELHEVCSVIQNNDDIRAAIFTGEGRGFCSGADLTPASAGKPGQLSQNERLDDIGWVGRLATDIYKIG</sequence>
<gene>
    <name evidence="2" type="ORF">METZ01_LOCUS437762</name>
</gene>
<dbReference type="EMBL" id="UINC01177329">
    <property type="protein sequence ID" value="SVD84908.1"/>
    <property type="molecule type" value="Genomic_DNA"/>
</dbReference>
<dbReference type="InterPro" id="IPR029045">
    <property type="entry name" value="ClpP/crotonase-like_dom_sf"/>
</dbReference>
<dbReference type="PANTHER" id="PTHR43802">
    <property type="entry name" value="ENOYL-COA HYDRATASE"/>
    <property type="match status" value="1"/>
</dbReference>
<name>A0A382YQX8_9ZZZZ</name>
<dbReference type="CDD" id="cd06558">
    <property type="entry name" value="crotonase-like"/>
    <property type="match status" value="1"/>
</dbReference>
<organism evidence="2">
    <name type="scientific">marine metagenome</name>
    <dbReference type="NCBI Taxonomy" id="408172"/>
    <lineage>
        <taxon>unclassified sequences</taxon>
        <taxon>metagenomes</taxon>
        <taxon>ecological metagenomes</taxon>
    </lineage>
</organism>
<reference evidence="2" key="1">
    <citation type="submission" date="2018-05" db="EMBL/GenBank/DDBJ databases">
        <authorList>
            <person name="Lanie J.A."/>
            <person name="Ng W.-L."/>
            <person name="Kazmierczak K.M."/>
            <person name="Andrzejewski T.M."/>
            <person name="Davidsen T.M."/>
            <person name="Wayne K.J."/>
            <person name="Tettelin H."/>
            <person name="Glass J.I."/>
            <person name="Rusch D."/>
            <person name="Podicherti R."/>
            <person name="Tsui H.-C.T."/>
            <person name="Winkler M.E."/>
        </authorList>
    </citation>
    <scope>NUCLEOTIDE SEQUENCE</scope>
</reference>
<dbReference type="PANTHER" id="PTHR43802:SF1">
    <property type="entry name" value="IP11341P-RELATED"/>
    <property type="match status" value="1"/>
</dbReference>
<dbReference type="InterPro" id="IPR001753">
    <property type="entry name" value="Enoyl-CoA_hydra/iso"/>
</dbReference>
<dbReference type="SUPFAM" id="SSF52096">
    <property type="entry name" value="ClpP/crotonase"/>
    <property type="match status" value="1"/>
</dbReference>